<dbReference type="STRING" id="68231.AQJ30_15455"/>
<reference evidence="1 2" key="1">
    <citation type="submission" date="2015-10" db="EMBL/GenBank/DDBJ databases">
        <title>Draft genome sequence of Streptomyces longwoodensis DSM 41677, type strain for the species Streptomyces longwoodensis.</title>
        <authorList>
            <person name="Ruckert C."/>
            <person name="Winkler A."/>
            <person name="Kalinowski J."/>
            <person name="Kampfer P."/>
            <person name="Glaeser S."/>
        </authorList>
    </citation>
    <scope>NUCLEOTIDE SEQUENCE [LARGE SCALE GENOMIC DNA]</scope>
    <source>
        <strain evidence="1 2">DSM 41677</strain>
    </source>
</reference>
<organism evidence="1 2">
    <name type="scientific">Streptomyces longwoodensis</name>
    <dbReference type="NCBI Taxonomy" id="68231"/>
    <lineage>
        <taxon>Bacteria</taxon>
        <taxon>Bacillati</taxon>
        <taxon>Actinomycetota</taxon>
        <taxon>Actinomycetes</taxon>
        <taxon>Kitasatosporales</taxon>
        <taxon>Streptomycetaceae</taxon>
        <taxon>Streptomyces</taxon>
    </lineage>
</organism>
<protein>
    <submittedName>
        <fullName evidence="1">Uncharacterized protein</fullName>
    </submittedName>
</protein>
<evidence type="ECO:0000313" key="1">
    <source>
        <dbReference type="EMBL" id="KUN37679.1"/>
    </source>
</evidence>
<keyword evidence="2" id="KW-1185">Reference proteome</keyword>
<dbReference type="EMBL" id="LMWS01000018">
    <property type="protein sequence ID" value="KUN37679.1"/>
    <property type="molecule type" value="Genomic_DNA"/>
</dbReference>
<accession>A0A124HR82</accession>
<gene>
    <name evidence="1" type="ORF">AQJ30_15455</name>
</gene>
<dbReference type="GeneID" id="91425997"/>
<dbReference type="AlphaFoldDB" id="A0A124HR82"/>
<sequence>MAGLSKTVSAIRGTPSPFGLLGRCVDVIDADDLHELNGTQMVPLSCTAAHTWQRDCPPPPTPNPASKTFDRPGLCEFDPVTVYAGATCSTFGMTQDEAVAHATETLRMGEQRALEEHFMVNALCTMAASNDLTPAAGPLQVAQGIAVLEGWLAEQYGGKGLLHVPAGAAALLGCCNVVTAPTSSTGCPQTLMGNGVVFGAGYAANVGGATCTQAPAGELWLYVTGPVRVRRGPLDINPTTEAQSIDTRLNDRYVLAERTSVIETACCEAAAVRIST</sequence>
<dbReference type="RefSeq" id="WP_067233759.1">
    <property type="nucleotide sequence ID" value="NZ_KQ948553.1"/>
</dbReference>
<dbReference type="Proteomes" id="UP000053271">
    <property type="component" value="Unassembled WGS sequence"/>
</dbReference>
<name>A0A124HR82_9ACTN</name>
<proteinExistence type="predicted"/>
<comment type="caution">
    <text evidence="1">The sequence shown here is derived from an EMBL/GenBank/DDBJ whole genome shotgun (WGS) entry which is preliminary data.</text>
</comment>
<evidence type="ECO:0000313" key="2">
    <source>
        <dbReference type="Proteomes" id="UP000053271"/>
    </source>
</evidence>